<organism evidence="3 4">
    <name type="scientific">Escallonia herrerae</name>
    <dbReference type="NCBI Taxonomy" id="1293975"/>
    <lineage>
        <taxon>Eukaryota</taxon>
        <taxon>Viridiplantae</taxon>
        <taxon>Streptophyta</taxon>
        <taxon>Embryophyta</taxon>
        <taxon>Tracheophyta</taxon>
        <taxon>Spermatophyta</taxon>
        <taxon>Magnoliopsida</taxon>
        <taxon>eudicotyledons</taxon>
        <taxon>Gunneridae</taxon>
        <taxon>Pentapetalae</taxon>
        <taxon>asterids</taxon>
        <taxon>campanulids</taxon>
        <taxon>Escalloniales</taxon>
        <taxon>Escalloniaceae</taxon>
        <taxon>Escallonia</taxon>
    </lineage>
</organism>
<evidence type="ECO:0000256" key="1">
    <source>
        <dbReference type="SAM" id="MobiDB-lite"/>
    </source>
</evidence>
<dbReference type="Pfam" id="PF14111">
    <property type="entry name" value="DUF4283"/>
    <property type="match status" value="1"/>
</dbReference>
<name>A0AA89BN53_9ASTE</name>
<protein>
    <recommendedName>
        <fullName evidence="2">DUF4283 domain-containing protein</fullName>
    </recommendedName>
</protein>
<keyword evidence="4" id="KW-1185">Reference proteome</keyword>
<feature type="compositionally biased region" description="Acidic residues" evidence="1">
    <location>
        <begin position="140"/>
        <end position="156"/>
    </location>
</feature>
<proteinExistence type="predicted"/>
<gene>
    <name evidence="3" type="ORF">RJ639_031912</name>
</gene>
<reference evidence="3" key="1">
    <citation type="submission" date="2022-12" db="EMBL/GenBank/DDBJ databases">
        <title>Draft genome assemblies for two species of Escallonia (Escalloniales).</title>
        <authorList>
            <person name="Chanderbali A."/>
            <person name="Dervinis C."/>
            <person name="Anghel I."/>
            <person name="Soltis D."/>
            <person name="Soltis P."/>
            <person name="Zapata F."/>
        </authorList>
    </citation>
    <scope>NUCLEOTIDE SEQUENCE</scope>
    <source>
        <strain evidence="3">UCBG64.0493</strain>
        <tissue evidence="3">Leaf</tissue>
    </source>
</reference>
<accession>A0AA89BN53</accession>
<evidence type="ECO:0000259" key="2">
    <source>
        <dbReference type="Pfam" id="PF14111"/>
    </source>
</evidence>
<dbReference type="InterPro" id="IPR025558">
    <property type="entry name" value="DUF4283"/>
</dbReference>
<evidence type="ECO:0000313" key="4">
    <source>
        <dbReference type="Proteomes" id="UP001188597"/>
    </source>
</evidence>
<feature type="domain" description="DUF4283" evidence="2">
    <location>
        <begin position="181"/>
        <end position="259"/>
    </location>
</feature>
<dbReference type="Proteomes" id="UP001188597">
    <property type="component" value="Unassembled WGS sequence"/>
</dbReference>
<dbReference type="EMBL" id="JAVXUP010000118">
    <property type="protein sequence ID" value="KAK3037606.1"/>
    <property type="molecule type" value="Genomic_DNA"/>
</dbReference>
<dbReference type="AlphaFoldDB" id="A0AA89BN53"/>
<comment type="caution">
    <text evidence="3">The sequence shown here is derived from an EMBL/GenBank/DDBJ whole genome shotgun (WGS) entry which is preliminary data.</text>
</comment>
<evidence type="ECO:0000313" key="3">
    <source>
        <dbReference type="EMBL" id="KAK3037606.1"/>
    </source>
</evidence>
<feature type="region of interest" description="Disordered" evidence="1">
    <location>
        <begin position="140"/>
        <end position="160"/>
    </location>
</feature>
<sequence>MVVWQWGISDGAGFEAVVEGLGLGGLGSDEAEETVAEAGGTDVDTATKISGVHHVGPGLQQRQDTSLSGISSNTLRALSTTANLLPRPIGEPPPFNPNSDNLPISATTLPQRPEPAILKSSFKDTLLRHPEYEISDIVIEEEEEETPSDDELEPEDTTTRNSTIPAIHLNAITKARIRKPWNKALIIKTVDAFFSAITVTPRLQGIWRPTGKMDVPQLANGFHIIKFEVDSDYHKALEEGPWLIGTNFLSVQRWSHDFHRTPRPSPFS</sequence>